<dbReference type="PANTHER" id="PTHR45827:SF1">
    <property type="entry name" value="SORTING NEXIN"/>
    <property type="match status" value="1"/>
</dbReference>
<dbReference type="PIRSF" id="PIRSF027744">
    <property type="entry name" value="Snx9"/>
    <property type="match status" value="1"/>
</dbReference>
<dbReference type="Pfam" id="PF00787">
    <property type="entry name" value="PX"/>
    <property type="match status" value="1"/>
</dbReference>
<dbReference type="CDD" id="cd06862">
    <property type="entry name" value="PX_SNX9_18_like"/>
    <property type="match status" value="1"/>
</dbReference>
<dbReference type="InterPro" id="IPR036028">
    <property type="entry name" value="SH3-like_dom_sf"/>
</dbReference>
<evidence type="ECO:0000256" key="4">
    <source>
        <dbReference type="ARBA" id="ARBA00023136"/>
    </source>
</evidence>
<dbReference type="SUPFAM" id="SSF50044">
    <property type="entry name" value="SH3-domain"/>
    <property type="match status" value="1"/>
</dbReference>
<dbReference type="InterPro" id="IPR036871">
    <property type="entry name" value="PX_dom_sf"/>
</dbReference>
<feature type="compositionally biased region" description="Polar residues" evidence="8">
    <location>
        <begin position="119"/>
        <end position="132"/>
    </location>
</feature>
<evidence type="ECO:0000256" key="8">
    <source>
        <dbReference type="SAM" id="MobiDB-lite"/>
    </source>
</evidence>
<evidence type="ECO:0000259" key="9">
    <source>
        <dbReference type="PROSITE" id="PS50002"/>
    </source>
</evidence>
<comment type="subcellular location">
    <subcellularLocation>
        <location evidence="1">Cytoplasmic vesicle membrane</location>
    </subcellularLocation>
</comment>
<dbReference type="InterPro" id="IPR001452">
    <property type="entry name" value="SH3_domain"/>
</dbReference>
<gene>
    <name evidence="12" type="primary">LOC106812330</name>
</gene>
<dbReference type="Pfam" id="PF10456">
    <property type="entry name" value="BAR_3_WASP_bdg"/>
    <property type="match status" value="1"/>
</dbReference>
<dbReference type="CDD" id="cd07626">
    <property type="entry name" value="BAR_SNX9_like"/>
    <property type="match status" value="1"/>
</dbReference>
<evidence type="ECO:0000256" key="1">
    <source>
        <dbReference type="ARBA" id="ARBA00004156"/>
    </source>
</evidence>
<feature type="domain" description="PX" evidence="10">
    <location>
        <begin position="207"/>
        <end position="316"/>
    </location>
</feature>
<organism evidence="11 12">
    <name type="scientific">Priapulus caudatus</name>
    <name type="common">Priapulid worm</name>
    <dbReference type="NCBI Taxonomy" id="37621"/>
    <lineage>
        <taxon>Eukaryota</taxon>
        <taxon>Metazoa</taxon>
        <taxon>Ecdysozoa</taxon>
        <taxon>Scalidophora</taxon>
        <taxon>Priapulida</taxon>
        <taxon>Priapulimorpha</taxon>
        <taxon>Priapulimorphida</taxon>
        <taxon>Priapulidae</taxon>
        <taxon>Priapulus</taxon>
    </lineage>
</organism>
<dbReference type="Gene3D" id="1.20.1270.60">
    <property type="entry name" value="Arfaptin homology (AH) domain/BAR domain"/>
    <property type="match status" value="1"/>
</dbReference>
<sequence length="551" mass="62507">MAEIQVKVLYDFDAQPGSAEINIQADEIIVVTRQDVGEGWWEGKKINGEVGLFPQAYVEVVQESGPPEMPPPPLPSTFTDGRQPDYNTPDSYQLSVEKPAAKVMTDDWDETRDDEDTPSSKLNAISQDSKQPGGNFGLHTANREHGHSGEAKFGTVKKSFNRFSTFVKSGGEAYLLGTIKTVVSDADRIAIVESDDGPVWAVQEHPYTCSVTSPKKDSKFRGMKSFIAYQVTPSFNMVPVTRRYKHFDWLHGRLEDKFCVTPVSPLPDKQVTGRYEDDFIEKRMAGLQLWVSRICRHPVIANSEVWNHFLTCADEKRWKQGKRKAEKDEFVAGSFFLIINTPENPLSVKDVEEKVDSFNKFVKHMDDSVRDGIQTMLESCKKHRGPYKREYQKMGDVLIDLGNSFSLDTRPLAQGLTEAIRHTGKTYNEIAQDFADQPRYDLEPLIEEIHEYKGILSNFPEIIELHKGALKRVKDCQKLEGEGKLNEADASAIARRGDVLSYALLAEITHFHSERILDYKTYMQNYLRGQIAFYRKIADKLEGSLAQYDQA</sequence>
<dbReference type="InterPro" id="IPR001683">
    <property type="entry name" value="PX_dom"/>
</dbReference>
<dbReference type="GeneID" id="106812330"/>
<dbReference type="InterPro" id="IPR027267">
    <property type="entry name" value="AH/BAR_dom_sf"/>
</dbReference>
<feature type="region of interest" description="Disordered" evidence="8">
    <location>
        <begin position="102"/>
        <end position="149"/>
    </location>
</feature>
<dbReference type="Gene3D" id="2.30.30.40">
    <property type="entry name" value="SH3 Domains"/>
    <property type="match status" value="1"/>
</dbReference>
<dbReference type="PANTHER" id="PTHR45827">
    <property type="entry name" value="SORTING NEXIN"/>
    <property type="match status" value="1"/>
</dbReference>
<dbReference type="PROSITE" id="PS50195">
    <property type="entry name" value="PX"/>
    <property type="match status" value="1"/>
</dbReference>
<feature type="compositionally biased region" description="Acidic residues" evidence="8">
    <location>
        <begin position="106"/>
        <end position="117"/>
    </location>
</feature>
<proteinExistence type="inferred from homology"/>
<dbReference type="Gene3D" id="3.30.1520.10">
    <property type="entry name" value="Phox-like domain"/>
    <property type="match status" value="1"/>
</dbReference>
<feature type="domain" description="SH3" evidence="9">
    <location>
        <begin position="1"/>
        <end position="63"/>
    </location>
</feature>
<reference evidence="12" key="1">
    <citation type="submission" date="2025-08" db="UniProtKB">
        <authorList>
            <consortium name="RefSeq"/>
        </authorList>
    </citation>
    <scope>IDENTIFICATION</scope>
</reference>
<evidence type="ECO:0000256" key="5">
    <source>
        <dbReference type="ARBA" id="ARBA00023329"/>
    </source>
</evidence>
<accession>A0ABM1EHI8</accession>
<dbReference type="SUPFAM" id="SSF64268">
    <property type="entry name" value="PX domain"/>
    <property type="match status" value="1"/>
</dbReference>
<evidence type="ECO:0000256" key="3">
    <source>
        <dbReference type="ARBA" id="ARBA00022443"/>
    </source>
</evidence>
<evidence type="ECO:0000259" key="10">
    <source>
        <dbReference type="PROSITE" id="PS50195"/>
    </source>
</evidence>
<dbReference type="CDD" id="cd11763">
    <property type="entry name" value="SH3_SNX9_like"/>
    <property type="match status" value="1"/>
</dbReference>
<dbReference type="SMART" id="SM00326">
    <property type="entry name" value="SH3"/>
    <property type="match status" value="1"/>
</dbReference>
<evidence type="ECO:0000256" key="7">
    <source>
        <dbReference type="PROSITE-ProRule" id="PRU00192"/>
    </source>
</evidence>
<dbReference type="Pfam" id="PF14604">
    <property type="entry name" value="SH3_9"/>
    <property type="match status" value="1"/>
</dbReference>
<dbReference type="InterPro" id="IPR019497">
    <property type="entry name" value="Sorting_nexin_WASP-bd-dom"/>
</dbReference>
<dbReference type="InterPro" id="IPR014536">
    <property type="entry name" value="Snx9_fam"/>
</dbReference>
<dbReference type="Proteomes" id="UP000695022">
    <property type="component" value="Unplaced"/>
</dbReference>
<comment type="similarity">
    <text evidence="2 6">Belongs to the sorting nexin family.</text>
</comment>
<keyword evidence="3 7" id="KW-0728">SH3 domain</keyword>
<name>A0ABM1EHI8_PRICU</name>
<evidence type="ECO:0000256" key="2">
    <source>
        <dbReference type="ARBA" id="ARBA00010883"/>
    </source>
</evidence>
<protein>
    <recommendedName>
        <fullName evidence="6">Sorting nexin</fullName>
    </recommendedName>
</protein>
<keyword evidence="11" id="KW-1185">Reference proteome</keyword>
<dbReference type="RefSeq" id="XP_014671659.1">
    <property type="nucleotide sequence ID" value="XM_014816173.1"/>
</dbReference>
<keyword evidence="5" id="KW-0968">Cytoplasmic vesicle</keyword>
<evidence type="ECO:0000256" key="6">
    <source>
        <dbReference type="PIRNR" id="PIRNR027744"/>
    </source>
</evidence>
<evidence type="ECO:0000313" key="12">
    <source>
        <dbReference type="RefSeq" id="XP_014671659.1"/>
    </source>
</evidence>
<evidence type="ECO:0000313" key="11">
    <source>
        <dbReference type="Proteomes" id="UP000695022"/>
    </source>
</evidence>
<keyword evidence="4" id="KW-0472">Membrane</keyword>
<dbReference type="PROSITE" id="PS50002">
    <property type="entry name" value="SH3"/>
    <property type="match status" value="1"/>
</dbReference>
<dbReference type="SMART" id="SM00312">
    <property type="entry name" value="PX"/>
    <property type="match status" value="1"/>
</dbReference>